<evidence type="ECO:0000313" key="3">
    <source>
        <dbReference type="Proteomes" id="UP001301442"/>
    </source>
</evidence>
<reference evidence="2 3" key="1">
    <citation type="submission" date="2023-09" db="EMBL/GenBank/DDBJ databases">
        <authorList>
            <person name="Qi X."/>
        </authorList>
    </citation>
    <scope>NUCLEOTIDE SEQUENCE [LARGE SCALE GENOMIC DNA]</scope>
    <source>
        <strain evidence="2 3">S1-1</strain>
    </source>
</reference>
<dbReference type="RefSeq" id="WP_348397374.1">
    <property type="nucleotide sequence ID" value="NZ_CP136600.1"/>
</dbReference>
<dbReference type="PANTHER" id="PTHR43781:SF1">
    <property type="entry name" value="SACCHAROPINE DEHYDROGENASE"/>
    <property type="match status" value="1"/>
</dbReference>
<dbReference type="PANTHER" id="PTHR43781">
    <property type="entry name" value="SACCHAROPINE DEHYDROGENASE"/>
    <property type="match status" value="1"/>
</dbReference>
<organism evidence="2 3">
    <name type="scientific">Thalassotalea fonticola</name>
    <dbReference type="NCBI Taxonomy" id="3065649"/>
    <lineage>
        <taxon>Bacteria</taxon>
        <taxon>Pseudomonadati</taxon>
        <taxon>Pseudomonadota</taxon>
        <taxon>Gammaproteobacteria</taxon>
        <taxon>Alteromonadales</taxon>
        <taxon>Colwelliaceae</taxon>
        <taxon>Thalassotalea</taxon>
    </lineage>
</organism>
<dbReference type="Pfam" id="PF19362">
    <property type="entry name" value="DUF5938"/>
    <property type="match status" value="1"/>
</dbReference>
<dbReference type="Proteomes" id="UP001301442">
    <property type="component" value="Chromosome"/>
</dbReference>
<dbReference type="SUPFAM" id="SSF51735">
    <property type="entry name" value="NAD(P)-binding Rossmann-fold domains"/>
    <property type="match status" value="1"/>
</dbReference>
<dbReference type="EMBL" id="CP136600">
    <property type="protein sequence ID" value="WOH38605.1"/>
    <property type="molecule type" value="Genomic_DNA"/>
</dbReference>
<feature type="domain" description="Rhodanese" evidence="1">
    <location>
        <begin position="3"/>
        <end position="39"/>
    </location>
</feature>
<dbReference type="PROSITE" id="PS50206">
    <property type="entry name" value="RHODANESE_3"/>
    <property type="match status" value="1"/>
</dbReference>
<sequence>MTNKSVVLYGASGYTGKLVAEFLREYGISFIAAGRNAEKIEAAMATVPGIETADYEVVQVEHTKEALTELFKGAKVICNTVGPFMYFGQPVVEAALEAGCHYLDTGGEMNFITKIQQELGPKFAAKNLVLAPGTSYMYTSLEIGARMVLEQGQIDTLNCLTAPTLVPTVGSFQTIFAMFSIAEQSFKLENNQRVIWPVAKGYEVSVPGRADSLLAHPWGGGMLPLYFEHDPRVRNVQQLTATQNRAMMEMVLDLQNTYENEIKHLPTEEKAAKLAEYGNSMQATMPPRENKLVHRCLDVVHGSGSFDSATCEVRTSCGYLTTGALQAATASLLIGGLQKTNGFSSACEAVGHNELANQLRSFGLVDYKMINS</sequence>
<proteinExistence type="predicted"/>
<evidence type="ECO:0000259" key="1">
    <source>
        <dbReference type="PROSITE" id="PS50206"/>
    </source>
</evidence>
<dbReference type="InterPro" id="IPR001763">
    <property type="entry name" value="Rhodanese-like_dom"/>
</dbReference>
<gene>
    <name evidence="2" type="ORF">RI844_05140</name>
</gene>
<evidence type="ECO:0000313" key="2">
    <source>
        <dbReference type="EMBL" id="WOH38605.1"/>
    </source>
</evidence>
<accession>A0ABZ0GSC0</accession>
<keyword evidence="3" id="KW-1185">Reference proteome</keyword>
<dbReference type="InterPro" id="IPR036291">
    <property type="entry name" value="NAD(P)-bd_dom_sf"/>
</dbReference>
<protein>
    <submittedName>
        <fullName evidence="2">DUF5938 domain-containing protein</fullName>
    </submittedName>
</protein>
<dbReference type="Pfam" id="PF03435">
    <property type="entry name" value="Sacchrp_dh_NADP"/>
    <property type="match status" value="1"/>
</dbReference>
<dbReference type="InterPro" id="IPR045982">
    <property type="entry name" value="DUF5938"/>
</dbReference>
<dbReference type="InterPro" id="IPR005097">
    <property type="entry name" value="Sacchrp_dh_NADP-bd"/>
</dbReference>
<dbReference type="Gene3D" id="3.40.50.720">
    <property type="entry name" value="NAD(P)-binding Rossmann-like Domain"/>
    <property type="match status" value="1"/>
</dbReference>
<name>A0ABZ0GSC0_9GAMM</name>